<dbReference type="AlphaFoldDB" id="A0A2N8SLS5"/>
<dbReference type="RefSeq" id="WP_102847490.1">
    <property type="nucleotide sequence ID" value="NZ_JAMOIG010000029.1"/>
</dbReference>
<dbReference type="Proteomes" id="UP000235897">
    <property type="component" value="Unassembled WGS sequence"/>
</dbReference>
<dbReference type="Gene3D" id="3.40.50.300">
    <property type="entry name" value="P-loop containing nucleotide triphosphate hydrolases"/>
    <property type="match status" value="1"/>
</dbReference>
<organism evidence="1 2">
    <name type="scientific">Stutzerimonas stutzeri</name>
    <name type="common">Pseudomonas stutzeri</name>
    <dbReference type="NCBI Taxonomy" id="316"/>
    <lineage>
        <taxon>Bacteria</taxon>
        <taxon>Pseudomonadati</taxon>
        <taxon>Pseudomonadota</taxon>
        <taxon>Gammaproteobacteria</taxon>
        <taxon>Pseudomonadales</taxon>
        <taxon>Pseudomonadaceae</taxon>
        <taxon>Stutzerimonas</taxon>
    </lineage>
</organism>
<reference evidence="1 2" key="1">
    <citation type="submission" date="2018-01" db="EMBL/GenBank/DDBJ databases">
        <title>Denitrification phenotypes of diverse strains of Pseudomonas stutzeri.</title>
        <authorList>
            <person name="Milligan D.A."/>
            <person name="Bergaust L."/>
            <person name="Bakken L.R."/>
            <person name="Frostegard A."/>
        </authorList>
    </citation>
    <scope>NUCLEOTIDE SEQUENCE [LARGE SCALE GENOMIC DNA]</scope>
    <source>
        <strain evidence="1 2">28a3</strain>
    </source>
</reference>
<evidence type="ECO:0000313" key="2">
    <source>
        <dbReference type="Proteomes" id="UP000235897"/>
    </source>
</evidence>
<comment type="caution">
    <text evidence="1">The sequence shown here is derived from an EMBL/GenBank/DDBJ whole genome shotgun (WGS) entry which is preliminary data.</text>
</comment>
<name>A0A2N8SLS5_STUST</name>
<proteinExistence type="predicted"/>
<sequence length="285" mass="32257">MNIQNNLSDWTDFVPTVAKPVVYLYKYRHLIQEQWKKFQIAASLGKPNIAITGRAGVGKSVLASYYHGEANGLRWYKPDSSQDVEIKPITVGDWTKIVHVIPGQQSKERSVSLSQALHQNVGLEGIIHVVDWGYTAIRDEAVRQQMVSQGTETIEDFRALNLKLELEDLKLVLHAIDLSISSGGGPKWLIIAVNKIDLYKDAMFAARSYYCPEFESEFTDELNSLLKAVGKHNLNISCIPVCPSPEGFRWNKESINTQIDNIDEHKQYLRNFVDKVALIQKSIDK</sequence>
<evidence type="ECO:0000313" key="1">
    <source>
        <dbReference type="EMBL" id="PNG03399.1"/>
    </source>
</evidence>
<gene>
    <name evidence="1" type="ORF">CXL00_19680</name>
</gene>
<accession>A0A2N8SLS5</accession>
<dbReference type="SUPFAM" id="SSF52540">
    <property type="entry name" value="P-loop containing nucleoside triphosphate hydrolases"/>
    <property type="match status" value="1"/>
</dbReference>
<dbReference type="OrthoDB" id="4865500at2"/>
<dbReference type="CDD" id="cd00882">
    <property type="entry name" value="Ras_like_GTPase"/>
    <property type="match status" value="1"/>
</dbReference>
<evidence type="ECO:0008006" key="3">
    <source>
        <dbReference type="Google" id="ProtNLM"/>
    </source>
</evidence>
<protein>
    <recommendedName>
        <fullName evidence="3">G domain-containing protein</fullName>
    </recommendedName>
</protein>
<dbReference type="EMBL" id="POUW01000009">
    <property type="protein sequence ID" value="PNG03399.1"/>
    <property type="molecule type" value="Genomic_DNA"/>
</dbReference>
<dbReference type="InterPro" id="IPR027417">
    <property type="entry name" value="P-loop_NTPase"/>
</dbReference>